<keyword evidence="2" id="KW-1185">Reference proteome</keyword>
<evidence type="ECO:0000313" key="2">
    <source>
        <dbReference type="Proteomes" id="UP000024635"/>
    </source>
</evidence>
<dbReference type="Proteomes" id="UP000024635">
    <property type="component" value="Unassembled WGS sequence"/>
</dbReference>
<proteinExistence type="predicted"/>
<name>A0A016WRW0_9BILA</name>
<gene>
    <name evidence="1" type="primary">Acey_s0558.g3435</name>
    <name evidence="1" type="ORF">Y032_0558g3435</name>
</gene>
<dbReference type="EMBL" id="JARK01000158">
    <property type="protein sequence ID" value="EYC41763.1"/>
    <property type="molecule type" value="Genomic_DNA"/>
</dbReference>
<organism evidence="1 2">
    <name type="scientific">Ancylostoma ceylanicum</name>
    <dbReference type="NCBI Taxonomy" id="53326"/>
    <lineage>
        <taxon>Eukaryota</taxon>
        <taxon>Metazoa</taxon>
        <taxon>Ecdysozoa</taxon>
        <taxon>Nematoda</taxon>
        <taxon>Chromadorea</taxon>
        <taxon>Rhabditida</taxon>
        <taxon>Rhabditina</taxon>
        <taxon>Rhabditomorpha</taxon>
        <taxon>Strongyloidea</taxon>
        <taxon>Ancylostomatidae</taxon>
        <taxon>Ancylostomatinae</taxon>
        <taxon>Ancylostoma</taxon>
    </lineage>
</organism>
<evidence type="ECO:0000313" key="1">
    <source>
        <dbReference type="EMBL" id="EYC41763.1"/>
    </source>
</evidence>
<protein>
    <submittedName>
        <fullName evidence="1">Uncharacterized protein</fullName>
    </submittedName>
</protein>
<accession>A0A016WRW0</accession>
<reference evidence="2" key="1">
    <citation type="journal article" date="2015" name="Nat. Genet.">
        <title>The genome and transcriptome of the zoonotic hookworm Ancylostoma ceylanicum identify infection-specific gene families.</title>
        <authorList>
            <person name="Schwarz E.M."/>
            <person name="Hu Y."/>
            <person name="Antoshechkin I."/>
            <person name="Miller M.M."/>
            <person name="Sternberg P.W."/>
            <person name="Aroian R.V."/>
        </authorList>
    </citation>
    <scope>NUCLEOTIDE SEQUENCE</scope>
    <source>
        <strain evidence="2">HY135</strain>
    </source>
</reference>
<sequence>MKGKKKQGELRIEAFPQPTSHYLCCCLCPHTGSTPLEGWLSYYITRECVEHFFTISYGFAVFVGQSFSKALTKATTPKGWPQLRTVKARASPTQKIG</sequence>
<dbReference type="AlphaFoldDB" id="A0A016WRW0"/>
<comment type="caution">
    <text evidence="1">The sequence shown here is derived from an EMBL/GenBank/DDBJ whole genome shotgun (WGS) entry which is preliminary data.</text>
</comment>